<dbReference type="InterPro" id="IPR002173">
    <property type="entry name" value="Carboh/pur_kinase_PfkB_CS"/>
</dbReference>
<dbReference type="EMBL" id="ARYL01000018">
    <property type="protein sequence ID" value="KDA01997.1"/>
    <property type="molecule type" value="Genomic_DNA"/>
</dbReference>
<dbReference type="PROSITE" id="PS00584">
    <property type="entry name" value="PFKB_KINASES_2"/>
    <property type="match status" value="1"/>
</dbReference>
<keyword evidence="6" id="KW-1185">Reference proteome</keyword>
<dbReference type="Proteomes" id="UP000024942">
    <property type="component" value="Unassembled WGS sequence"/>
</dbReference>
<comment type="caution">
    <text evidence="5">The sequence shown here is derived from an EMBL/GenBank/DDBJ whole genome shotgun (WGS) entry which is preliminary data.</text>
</comment>
<evidence type="ECO:0000256" key="2">
    <source>
        <dbReference type="ARBA" id="ARBA00022679"/>
    </source>
</evidence>
<dbReference type="GO" id="GO:0016301">
    <property type="term" value="F:kinase activity"/>
    <property type="evidence" value="ECO:0007669"/>
    <property type="project" value="UniProtKB-KW"/>
</dbReference>
<dbReference type="InterPro" id="IPR011611">
    <property type="entry name" value="PfkB_dom"/>
</dbReference>
<dbReference type="InterPro" id="IPR029056">
    <property type="entry name" value="Ribokinase-like"/>
</dbReference>
<keyword evidence="3 5" id="KW-0418">Kinase</keyword>
<dbReference type="AlphaFoldDB" id="A0A059G582"/>
<gene>
    <name evidence="5" type="ORF">HOC_12348</name>
</gene>
<evidence type="ECO:0000313" key="6">
    <source>
        <dbReference type="Proteomes" id="UP000024942"/>
    </source>
</evidence>
<dbReference type="Gene3D" id="3.30.1110.10">
    <property type="match status" value="1"/>
</dbReference>
<dbReference type="Pfam" id="PF00294">
    <property type="entry name" value="PfkB"/>
    <property type="match status" value="1"/>
</dbReference>
<dbReference type="PANTHER" id="PTHR43320:SF3">
    <property type="entry name" value="CARBOHYDRATE KINASE PFKB DOMAIN-CONTAINING PROTEIN"/>
    <property type="match status" value="1"/>
</dbReference>
<feature type="domain" description="Carbohydrate kinase PfkB" evidence="4">
    <location>
        <begin position="45"/>
        <end position="316"/>
    </location>
</feature>
<dbReference type="CDD" id="cd01168">
    <property type="entry name" value="adenosine_kinase"/>
    <property type="match status" value="1"/>
</dbReference>
<evidence type="ECO:0000256" key="1">
    <source>
        <dbReference type="ARBA" id="ARBA00010688"/>
    </source>
</evidence>
<evidence type="ECO:0000313" key="5">
    <source>
        <dbReference type="EMBL" id="KDA01997.1"/>
    </source>
</evidence>
<accession>A0A059G582</accession>
<organism evidence="5 6">
    <name type="scientific">Hyphomonas oceanitis SCH89</name>
    <dbReference type="NCBI Taxonomy" id="1280953"/>
    <lineage>
        <taxon>Bacteria</taxon>
        <taxon>Pseudomonadati</taxon>
        <taxon>Pseudomonadota</taxon>
        <taxon>Alphaproteobacteria</taxon>
        <taxon>Hyphomonadales</taxon>
        <taxon>Hyphomonadaceae</taxon>
        <taxon>Hyphomonas</taxon>
    </lineage>
</organism>
<sequence>MTSTRYDVVGLGNAIVDVLSSADDAFLKSWDIQKDAMTLIEEPRAEELTAEAKNPIITSGGSGANTIAGVSSFGGSAAYIGKTANDDLGRQFREEMTKTGVPFATHPLEDGPATARCIIFVTDDGARSMNTFLGASVLFSKEDVDEKVVREGRILYLEGYLFDKDDAKAAFIHASEIAKSAGRLVALTLSDSFCVDRHRESFLHLVQGHVDILFANEEELLSLYQTRDFDEAIARLQADTAIAAVTRSEKGSVVIGGGEPLTVAAEPVAKVVDTTGAGDQYAAGFLFGYARGLPLATCARLGHIAAAEVISHFGPRPEVSLAGLAEAAGIKL</sequence>
<keyword evidence="2" id="KW-0808">Transferase</keyword>
<evidence type="ECO:0000259" key="4">
    <source>
        <dbReference type="Pfam" id="PF00294"/>
    </source>
</evidence>
<reference evidence="5 6" key="1">
    <citation type="journal article" date="2014" name="Antonie Van Leeuwenhoek">
        <title>Hyphomonas beringensis sp. nov. and Hyphomonas chukchiensis sp. nov., isolated from surface seawater of the Bering Sea and Chukchi Sea.</title>
        <authorList>
            <person name="Li C."/>
            <person name="Lai Q."/>
            <person name="Li G."/>
            <person name="Dong C."/>
            <person name="Wang J."/>
            <person name="Liao Y."/>
            <person name="Shao Z."/>
        </authorList>
    </citation>
    <scope>NUCLEOTIDE SEQUENCE [LARGE SCALE GENOMIC DNA]</scope>
    <source>
        <strain evidence="5 6">SCH89</strain>
    </source>
</reference>
<evidence type="ECO:0000256" key="3">
    <source>
        <dbReference type="ARBA" id="ARBA00022777"/>
    </source>
</evidence>
<dbReference type="SUPFAM" id="SSF53613">
    <property type="entry name" value="Ribokinase-like"/>
    <property type="match status" value="1"/>
</dbReference>
<protein>
    <submittedName>
        <fullName evidence="5">PfkB family kinase</fullName>
    </submittedName>
</protein>
<dbReference type="eggNOG" id="COG0524">
    <property type="taxonomic scope" value="Bacteria"/>
</dbReference>
<name>A0A059G582_9PROT</name>
<dbReference type="PATRIC" id="fig|1280953.3.peg.2487"/>
<comment type="similarity">
    <text evidence="1">Belongs to the carbohydrate kinase PfkB family.</text>
</comment>
<dbReference type="InterPro" id="IPR052700">
    <property type="entry name" value="Carb_kinase_PfkB-like"/>
</dbReference>
<dbReference type="PANTHER" id="PTHR43320">
    <property type="entry name" value="SUGAR KINASE"/>
    <property type="match status" value="1"/>
</dbReference>
<proteinExistence type="inferred from homology"/>
<dbReference type="STRING" id="1280953.HOC_12348"/>
<dbReference type="RefSeq" id="WP_035539028.1">
    <property type="nucleotide sequence ID" value="NZ_ARYL01000018.1"/>
</dbReference>
<dbReference type="OrthoDB" id="9813569at2"/>
<dbReference type="Gene3D" id="3.40.1190.20">
    <property type="match status" value="1"/>
</dbReference>